<reference evidence="2 3" key="1">
    <citation type="submission" date="2019-01" db="EMBL/GenBank/DDBJ databases">
        <title>Genome sequencing of the rare red list fungi Fomitopsis rosea.</title>
        <authorList>
            <person name="Buettner E."/>
            <person name="Kellner H."/>
        </authorList>
    </citation>
    <scope>NUCLEOTIDE SEQUENCE [LARGE SCALE GENOMIC DNA]</scope>
    <source>
        <strain evidence="2 3">DSM 105464</strain>
    </source>
</reference>
<proteinExistence type="predicted"/>
<dbReference type="STRING" id="34475.A0A4Y9XQ80"/>
<gene>
    <name evidence="2" type="ORF">EVJ58_g10611</name>
</gene>
<evidence type="ECO:0000313" key="2">
    <source>
        <dbReference type="EMBL" id="TFY51361.1"/>
    </source>
</evidence>
<dbReference type="Pfam" id="PF20209">
    <property type="entry name" value="DUF6570"/>
    <property type="match status" value="1"/>
</dbReference>
<name>A0A4Y9XQ80_9APHY</name>
<dbReference type="Proteomes" id="UP000298390">
    <property type="component" value="Unassembled WGS sequence"/>
</dbReference>
<evidence type="ECO:0000313" key="3">
    <source>
        <dbReference type="Proteomes" id="UP000298390"/>
    </source>
</evidence>
<dbReference type="AlphaFoldDB" id="A0A4Y9XQ80"/>
<protein>
    <recommendedName>
        <fullName evidence="1">DUF6570 domain-containing protein</fullName>
    </recommendedName>
</protein>
<accession>A0A4Y9XQ80</accession>
<dbReference type="InterPro" id="IPR046700">
    <property type="entry name" value="DUF6570"/>
</dbReference>
<evidence type="ECO:0000259" key="1">
    <source>
        <dbReference type="Pfam" id="PF20209"/>
    </source>
</evidence>
<sequence length="260" mass="28997">MPGVHMRGSEEVLDVCSSCYGVVKAGRLPRRSLANGLWIGAVPPQLSTLTFVEKMLIARYRHNACVVEPVSRVYDFLPPPRTDLDEVLAVLFVGPCTPVGADFQRTPLLVRHQVVVDALNWLIKHHRDYTDVQVSYENLLAYPEDEPPVCVMHKTSDGLRPPESMAVHDEDGEIGTSSGQCEFVVHGLSADQLVDGKPMLAYGHGAAPSSMYHNPELFPGLFPWLFPYGLGGFENEYIQTKTDEYFPFIVFNQEQIRGSH</sequence>
<feature type="domain" description="DUF6570" evidence="1">
    <location>
        <begin position="26"/>
        <end position="139"/>
    </location>
</feature>
<dbReference type="EMBL" id="SEKV01001207">
    <property type="protein sequence ID" value="TFY51361.1"/>
    <property type="molecule type" value="Genomic_DNA"/>
</dbReference>
<comment type="caution">
    <text evidence="2">The sequence shown here is derived from an EMBL/GenBank/DDBJ whole genome shotgun (WGS) entry which is preliminary data.</text>
</comment>
<organism evidence="2 3">
    <name type="scientific">Rhodofomes roseus</name>
    <dbReference type="NCBI Taxonomy" id="34475"/>
    <lineage>
        <taxon>Eukaryota</taxon>
        <taxon>Fungi</taxon>
        <taxon>Dikarya</taxon>
        <taxon>Basidiomycota</taxon>
        <taxon>Agaricomycotina</taxon>
        <taxon>Agaricomycetes</taxon>
        <taxon>Polyporales</taxon>
        <taxon>Rhodofomes</taxon>
    </lineage>
</organism>